<sequence>MMEDDGRMTRLKAGAYNEGYQDAYRRDADRREYFAETHETRVAEAYREAWERGRRDKAEQAPVAPVD</sequence>
<comment type="caution">
    <text evidence="1">The sequence shown here is derived from an EMBL/GenBank/DDBJ whole genome shotgun (WGS) entry which is preliminary data.</text>
</comment>
<organism evidence="1 2">
    <name type="scientific">Nocardioides eburneiflavus</name>
    <dbReference type="NCBI Taxonomy" id="2518372"/>
    <lineage>
        <taxon>Bacteria</taxon>
        <taxon>Bacillati</taxon>
        <taxon>Actinomycetota</taxon>
        <taxon>Actinomycetes</taxon>
        <taxon>Propionibacteriales</taxon>
        <taxon>Nocardioidaceae</taxon>
        <taxon>Nocardioides</taxon>
    </lineage>
</organism>
<reference evidence="1 2" key="1">
    <citation type="submission" date="2019-04" db="EMBL/GenBank/DDBJ databases">
        <title>Three New Species of Nocardioides, Nocardioides euryhalodurans sp. nov., Nocardioides seonyuensis sp. nov. and Nocardioides eburneoflavus sp. nov. Isolated from Soil.</title>
        <authorList>
            <person name="Roh S.G."/>
            <person name="Lee C."/>
            <person name="Kim M.-K."/>
            <person name="Kim S.B."/>
        </authorList>
    </citation>
    <scope>NUCLEOTIDE SEQUENCE [LARGE SCALE GENOMIC DNA]</scope>
    <source>
        <strain evidence="1 2">MMS17-SY213</strain>
    </source>
</reference>
<accession>A0A4Z1BVU3</accession>
<gene>
    <name evidence="1" type="ORF">EXE59_16590</name>
</gene>
<name>A0A4Z1BVU3_9ACTN</name>
<dbReference type="Proteomes" id="UP000297496">
    <property type="component" value="Unassembled WGS sequence"/>
</dbReference>
<dbReference type="EMBL" id="SRRO01000001">
    <property type="protein sequence ID" value="TGN65391.1"/>
    <property type="molecule type" value="Genomic_DNA"/>
</dbReference>
<evidence type="ECO:0000313" key="1">
    <source>
        <dbReference type="EMBL" id="TGN65391.1"/>
    </source>
</evidence>
<keyword evidence="2" id="KW-1185">Reference proteome</keyword>
<evidence type="ECO:0000313" key="2">
    <source>
        <dbReference type="Proteomes" id="UP000297496"/>
    </source>
</evidence>
<dbReference type="RefSeq" id="WP_135839887.1">
    <property type="nucleotide sequence ID" value="NZ_SRRO01000001.1"/>
</dbReference>
<dbReference type="AlphaFoldDB" id="A0A4Z1BVU3"/>
<protein>
    <submittedName>
        <fullName evidence="1">Uncharacterized protein</fullName>
    </submittedName>
</protein>
<proteinExistence type="predicted"/>